<dbReference type="SUPFAM" id="SSF48695">
    <property type="entry name" value="Multiheme cytochromes"/>
    <property type="match status" value="1"/>
</dbReference>
<organism evidence="1 2">
    <name type="scientific">Candidatus Desulfobia pelagia</name>
    <dbReference type="NCBI Taxonomy" id="2841692"/>
    <lineage>
        <taxon>Bacteria</taxon>
        <taxon>Pseudomonadati</taxon>
        <taxon>Thermodesulfobacteriota</taxon>
        <taxon>Desulfobulbia</taxon>
        <taxon>Desulfobulbales</taxon>
        <taxon>Desulfobulbaceae</taxon>
        <taxon>Candidatus Desulfobia</taxon>
    </lineage>
</organism>
<accession>A0A8J6NCR8</accession>
<proteinExistence type="predicted"/>
<dbReference type="EMBL" id="JACNJZ010000143">
    <property type="protein sequence ID" value="MBC8318281.1"/>
    <property type="molecule type" value="Genomic_DNA"/>
</dbReference>
<name>A0A8J6NCR8_9BACT</name>
<comment type="caution">
    <text evidence="1">The sequence shown here is derived from an EMBL/GenBank/DDBJ whole genome shotgun (WGS) entry which is preliminary data.</text>
</comment>
<dbReference type="AlphaFoldDB" id="A0A8J6NCR8"/>
<evidence type="ECO:0000313" key="2">
    <source>
        <dbReference type="Proteomes" id="UP000614424"/>
    </source>
</evidence>
<dbReference type="InterPro" id="IPR036280">
    <property type="entry name" value="Multihaem_cyt_sf"/>
</dbReference>
<dbReference type="Gene3D" id="1.10.287.3080">
    <property type="match status" value="1"/>
</dbReference>
<gene>
    <name evidence="1" type="ORF">H8E41_10275</name>
</gene>
<dbReference type="Proteomes" id="UP000614424">
    <property type="component" value="Unassembled WGS sequence"/>
</dbReference>
<evidence type="ECO:0000313" key="1">
    <source>
        <dbReference type="EMBL" id="MBC8318281.1"/>
    </source>
</evidence>
<sequence>MKNHVWRPLFLAIACVALLLVVRSVYVPDDFGVYGQNFTYGYHRLSNIQEWKDFKIKYRGKEYCRECHEEKVEANLTSHHSLLECENCHGPAVDHPEDPELLPIESSRLLCLRCHAFLPYPQSNRADMPSVDTDNHNPGENCIGCHNPHHPDLEEM</sequence>
<protein>
    <submittedName>
        <fullName evidence="1">Cytochrome C</fullName>
    </submittedName>
</protein>
<reference evidence="1 2" key="1">
    <citation type="submission" date="2020-08" db="EMBL/GenBank/DDBJ databases">
        <title>Bridging the membrane lipid divide: bacteria of the FCB group superphylum have the potential to synthesize archaeal ether lipids.</title>
        <authorList>
            <person name="Villanueva L."/>
            <person name="Von Meijenfeldt F.A.B."/>
            <person name="Westbye A.B."/>
            <person name="Yadav S."/>
            <person name="Hopmans E.C."/>
            <person name="Dutilh B.E."/>
            <person name="Sinninghe Damste J.S."/>
        </authorList>
    </citation>
    <scope>NUCLEOTIDE SEQUENCE [LARGE SCALE GENOMIC DNA]</scope>
    <source>
        <strain evidence="1">NIOZ-UU47</strain>
    </source>
</reference>